<dbReference type="Proteomes" id="UP000683360">
    <property type="component" value="Unassembled WGS sequence"/>
</dbReference>
<dbReference type="GO" id="GO:0000978">
    <property type="term" value="F:RNA polymerase II cis-regulatory region sequence-specific DNA binding"/>
    <property type="evidence" value="ECO:0007669"/>
    <property type="project" value="TreeGrafter"/>
</dbReference>
<keyword evidence="4" id="KW-0238">DNA-binding</keyword>
<dbReference type="Gene3D" id="1.20.5.170">
    <property type="match status" value="1"/>
</dbReference>
<evidence type="ECO:0000259" key="9">
    <source>
        <dbReference type="PROSITE" id="PS50217"/>
    </source>
</evidence>
<evidence type="ECO:0000256" key="5">
    <source>
        <dbReference type="ARBA" id="ARBA00023163"/>
    </source>
</evidence>
<keyword evidence="11" id="KW-1185">Reference proteome</keyword>
<evidence type="ECO:0000256" key="8">
    <source>
        <dbReference type="SAM" id="MobiDB-lite"/>
    </source>
</evidence>
<evidence type="ECO:0000256" key="4">
    <source>
        <dbReference type="ARBA" id="ARBA00023125"/>
    </source>
</evidence>
<evidence type="ECO:0000256" key="6">
    <source>
        <dbReference type="ARBA" id="ARBA00023242"/>
    </source>
</evidence>
<dbReference type="PANTHER" id="PTHR11988">
    <property type="entry name" value="THYROTROPH EMBRYONIC FACTOR RELATED"/>
    <property type="match status" value="1"/>
</dbReference>
<dbReference type="FunFam" id="1.20.5.170:FF:000007">
    <property type="entry name" value="hepatic leukemia factor isoform X2"/>
    <property type="match status" value="1"/>
</dbReference>
<dbReference type="GO" id="GO:0005634">
    <property type="term" value="C:nucleus"/>
    <property type="evidence" value="ECO:0007669"/>
    <property type="project" value="UniProtKB-SubCell"/>
</dbReference>
<dbReference type="OrthoDB" id="6022300at2759"/>
<feature type="region of interest" description="Disordered" evidence="8">
    <location>
        <begin position="17"/>
        <end position="59"/>
    </location>
</feature>
<organism evidence="10 11">
    <name type="scientific">Mytilus edulis</name>
    <name type="common">Blue mussel</name>
    <dbReference type="NCBI Taxonomy" id="6550"/>
    <lineage>
        <taxon>Eukaryota</taxon>
        <taxon>Metazoa</taxon>
        <taxon>Spiralia</taxon>
        <taxon>Lophotrochozoa</taxon>
        <taxon>Mollusca</taxon>
        <taxon>Bivalvia</taxon>
        <taxon>Autobranchia</taxon>
        <taxon>Pteriomorphia</taxon>
        <taxon>Mytilida</taxon>
        <taxon>Mytiloidea</taxon>
        <taxon>Mytilidae</taxon>
        <taxon>Mytilinae</taxon>
        <taxon>Mytilus</taxon>
    </lineage>
</organism>
<feature type="coiled-coil region" evidence="7">
    <location>
        <begin position="314"/>
        <end position="341"/>
    </location>
</feature>
<name>A0A8S3TEE5_MYTED</name>
<reference evidence="10" key="1">
    <citation type="submission" date="2021-03" db="EMBL/GenBank/DDBJ databases">
        <authorList>
            <person name="Bekaert M."/>
        </authorList>
    </citation>
    <scope>NUCLEOTIDE SEQUENCE</scope>
</reference>
<evidence type="ECO:0000256" key="2">
    <source>
        <dbReference type="ARBA" id="ARBA00009208"/>
    </source>
</evidence>
<comment type="similarity">
    <text evidence="2">Belongs to the bZIP family. PAR subfamily.</text>
</comment>
<dbReference type="Pfam" id="PF07716">
    <property type="entry name" value="bZIP_2"/>
    <property type="match status" value="1"/>
</dbReference>
<accession>A0A8S3TEE5</accession>
<keyword evidence="6" id="KW-0539">Nucleus</keyword>
<evidence type="ECO:0000256" key="1">
    <source>
        <dbReference type="ARBA" id="ARBA00004123"/>
    </source>
</evidence>
<dbReference type="SUPFAM" id="SSF57959">
    <property type="entry name" value="Leucine zipper domain"/>
    <property type="match status" value="1"/>
</dbReference>
<dbReference type="InterPro" id="IPR004827">
    <property type="entry name" value="bZIP"/>
</dbReference>
<dbReference type="CDD" id="cd14695">
    <property type="entry name" value="bZIP_HLF"/>
    <property type="match status" value="1"/>
</dbReference>
<dbReference type="PROSITE" id="PS50217">
    <property type="entry name" value="BZIP"/>
    <property type="match status" value="1"/>
</dbReference>
<protein>
    <submittedName>
        <fullName evidence="10">HLF</fullName>
    </submittedName>
</protein>
<sequence length="346" mass="39127">MSLFGLGHTSYSLKELLENPVLQNPPQFNKDGGSLKPKEKGSMSPTFDPTSAFLGPNLWSSADYTDGDISLEYMDLDEFLSENGIPVDLNEASNGSSKSNDSQVSSPKESDSAPTSTVNIKEIQSPQEDDMEDSDSDEESCEEEKKKDVVESGSLLDINIEFNVAEQDVILSTVPVIQNGERRSPVVEIDFSVEEGEQELVNVPGEETFNPKERKFSEDELKPQPMIKKSRKDQHLTFIYNNEAYIIPLEIFNDAIKEIEQVLRNQIFVPDEQKDDKYWCRRKKNNVAAKRSRDARRVKENQIAMRACYLEKCNNTLTAEVQKLKKENAQIKKSLEDAQKKLNSTS</sequence>
<evidence type="ECO:0000256" key="7">
    <source>
        <dbReference type="SAM" id="Coils"/>
    </source>
</evidence>
<dbReference type="PANTHER" id="PTHR11988:SF27">
    <property type="entry name" value="GH27708P"/>
    <property type="match status" value="1"/>
</dbReference>
<dbReference type="SMART" id="SM00338">
    <property type="entry name" value="BRLZ"/>
    <property type="match status" value="1"/>
</dbReference>
<proteinExistence type="inferred from homology"/>
<evidence type="ECO:0000313" key="11">
    <source>
        <dbReference type="Proteomes" id="UP000683360"/>
    </source>
</evidence>
<dbReference type="InterPro" id="IPR046347">
    <property type="entry name" value="bZIP_sf"/>
</dbReference>
<keyword evidence="7" id="KW-0175">Coiled coil</keyword>
<feature type="region of interest" description="Disordered" evidence="8">
    <location>
        <begin position="87"/>
        <end position="148"/>
    </location>
</feature>
<evidence type="ECO:0000256" key="3">
    <source>
        <dbReference type="ARBA" id="ARBA00023015"/>
    </source>
</evidence>
<gene>
    <name evidence="10" type="ORF">MEDL_44613</name>
</gene>
<dbReference type="InterPro" id="IPR040223">
    <property type="entry name" value="PAR_bZIP"/>
</dbReference>
<dbReference type="GO" id="GO:0000981">
    <property type="term" value="F:DNA-binding transcription factor activity, RNA polymerase II-specific"/>
    <property type="evidence" value="ECO:0007669"/>
    <property type="project" value="TreeGrafter"/>
</dbReference>
<keyword evidence="5" id="KW-0804">Transcription</keyword>
<comment type="subcellular location">
    <subcellularLocation>
        <location evidence="1">Nucleus</location>
    </subcellularLocation>
</comment>
<evidence type="ECO:0000313" key="10">
    <source>
        <dbReference type="EMBL" id="CAG2231866.1"/>
    </source>
</evidence>
<feature type="domain" description="BZIP" evidence="9">
    <location>
        <begin position="275"/>
        <end position="338"/>
    </location>
</feature>
<dbReference type="AlphaFoldDB" id="A0A8S3TEE5"/>
<keyword evidence="3" id="KW-0805">Transcription regulation</keyword>
<dbReference type="EMBL" id="CAJPWZ010002160">
    <property type="protein sequence ID" value="CAG2231866.1"/>
    <property type="molecule type" value="Genomic_DNA"/>
</dbReference>
<feature type="compositionally biased region" description="Acidic residues" evidence="8">
    <location>
        <begin position="127"/>
        <end position="142"/>
    </location>
</feature>
<feature type="compositionally biased region" description="Polar residues" evidence="8">
    <location>
        <begin position="91"/>
        <end position="126"/>
    </location>
</feature>
<comment type="caution">
    <text evidence="10">The sequence shown here is derived from an EMBL/GenBank/DDBJ whole genome shotgun (WGS) entry which is preliminary data.</text>
</comment>